<dbReference type="Gene3D" id="1.10.1200.120">
    <property type="entry name" value="Large-conductance mechanosensitive channel, MscL, domain 1"/>
    <property type="match status" value="1"/>
</dbReference>
<evidence type="ECO:0000256" key="8">
    <source>
        <dbReference type="ARBA" id="ARBA00023136"/>
    </source>
</evidence>
<dbReference type="NCBIfam" id="TIGR00220">
    <property type="entry name" value="mscL"/>
    <property type="match status" value="1"/>
</dbReference>
<dbReference type="PRINTS" id="PR01264">
    <property type="entry name" value="MECHCHANNEL"/>
</dbReference>
<comment type="similarity">
    <text evidence="2 10">Belongs to the MscL family.</text>
</comment>
<evidence type="ECO:0000313" key="11">
    <source>
        <dbReference type="EMBL" id="MBP0492588.1"/>
    </source>
</evidence>
<keyword evidence="5 10" id="KW-0812">Transmembrane</keyword>
<keyword evidence="3 10" id="KW-0813">Transport</keyword>
<dbReference type="PANTHER" id="PTHR30266:SF2">
    <property type="entry name" value="LARGE-CONDUCTANCE MECHANOSENSITIVE CHANNEL"/>
    <property type="match status" value="1"/>
</dbReference>
<keyword evidence="6 10" id="KW-1133">Transmembrane helix</keyword>
<dbReference type="NCBIfam" id="NF001843">
    <property type="entry name" value="PRK00567.1-4"/>
    <property type="match status" value="1"/>
</dbReference>
<dbReference type="SUPFAM" id="SSF81330">
    <property type="entry name" value="Gated mechanosensitive channel"/>
    <property type="match status" value="1"/>
</dbReference>
<keyword evidence="12" id="KW-1185">Reference proteome</keyword>
<dbReference type="InterPro" id="IPR019823">
    <property type="entry name" value="Mechanosensitive_channel_CS"/>
</dbReference>
<evidence type="ECO:0000256" key="4">
    <source>
        <dbReference type="ARBA" id="ARBA00022475"/>
    </source>
</evidence>
<accession>A0A940MRA4</accession>
<comment type="subcellular location">
    <subcellularLocation>
        <location evidence="10">Cell inner membrane</location>
        <topology evidence="10">Multi-pass membrane protein</topology>
    </subcellularLocation>
    <subcellularLocation>
        <location evidence="1">Cell membrane</location>
        <topology evidence="1">Multi-pass membrane protein</topology>
    </subcellularLocation>
</comment>
<evidence type="ECO:0000256" key="10">
    <source>
        <dbReference type="HAMAP-Rule" id="MF_00115"/>
    </source>
</evidence>
<dbReference type="GO" id="GO:0008381">
    <property type="term" value="F:mechanosensitive monoatomic ion channel activity"/>
    <property type="evidence" value="ECO:0007669"/>
    <property type="project" value="UniProtKB-UniRule"/>
</dbReference>
<dbReference type="Pfam" id="PF01741">
    <property type="entry name" value="MscL"/>
    <property type="match status" value="1"/>
</dbReference>
<feature type="transmembrane region" description="Helical" evidence="10">
    <location>
        <begin position="20"/>
        <end position="41"/>
    </location>
</feature>
<dbReference type="RefSeq" id="WP_209372962.1">
    <property type="nucleotide sequence ID" value="NZ_JAGIZA010000004.1"/>
</dbReference>
<evidence type="ECO:0000256" key="7">
    <source>
        <dbReference type="ARBA" id="ARBA00023065"/>
    </source>
</evidence>
<dbReference type="InterPro" id="IPR036019">
    <property type="entry name" value="MscL_channel"/>
</dbReference>
<feature type="transmembrane region" description="Helical" evidence="10">
    <location>
        <begin position="48"/>
        <end position="69"/>
    </location>
</feature>
<dbReference type="AlphaFoldDB" id="A0A940MRA4"/>
<feature type="transmembrane region" description="Helical" evidence="10">
    <location>
        <begin position="89"/>
        <end position="111"/>
    </location>
</feature>
<gene>
    <name evidence="10 11" type="primary">mscL</name>
    <name evidence="11" type="ORF">J5Y10_07335</name>
</gene>
<dbReference type="GO" id="GO:0005886">
    <property type="term" value="C:plasma membrane"/>
    <property type="evidence" value="ECO:0007669"/>
    <property type="project" value="UniProtKB-SubCell"/>
</dbReference>
<comment type="caution">
    <text evidence="11">The sequence shown here is derived from an EMBL/GenBank/DDBJ whole genome shotgun (WGS) entry which is preliminary data.</text>
</comment>
<sequence>MELPPLRKPGWLDEFRAFIARGNVIDLAVGVVIGAAFTAIVNSLVEDLLNPIIGLLVGGIDFSNLFVVISGERGPSLAATRQSGAAVLALGQFINAVIKFVIVAFAVFWLVRLVRRLYTAPEKVAGPTPEQVLLREIRDELRAARGGQPVGPDAP</sequence>
<dbReference type="InterPro" id="IPR001185">
    <property type="entry name" value="MS_channel"/>
</dbReference>
<protein>
    <recommendedName>
        <fullName evidence="10">Large-conductance mechanosensitive channel</fullName>
    </recommendedName>
</protein>
<evidence type="ECO:0000313" key="12">
    <source>
        <dbReference type="Proteomes" id="UP000677537"/>
    </source>
</evidence>
<dbReference type="NCBIfam" id="NF010557">
    <property type="entry name" value="PRK13952.1"/>
    <property type="match status" value="1"/>
</dbReference>
<proteinExistence type="inferred from homology"/>
<dbReference type="EMBL" id="JAGIZA010000004">
    <property type="protein sequence ID" value="MBP0492588.1"/>
    <property type="molecule type" value="Genomic_DNA"/>
</dbReference>
<organism evidence="11 12">
    <name type="scientific">Roseomonas indoligenes</name>
    <dbReference type="NCBI Taxonomy" id="2820811"/>
    <lineage>
        <taxon>Bacteria</taxon>
        <taxon>Pseudomonadati</taxon>
        <taxon>Pseudomonadota</taxon>
        <taxon>Alphaproteobacteria</taxon>
        <taxon>Acetobacterales</taxon>
        <taxon>Roseomonadaceae</taxon>
        <taxon>Roseomonas</taxon>
    </lineage>
</organism>
<keyword evidence="10" id="KW-0997">Cell inner membrane</keyword>
<keyword evidence="7 10" id="KW-0406">Ion transport</keyword>
<dbReference type="Proteomes" id="UP000677537">
    <property type="component" value="Unassembled WGS sequence"/>
</dbReference>
<evidence type="ECO:0000256" key="9">
    <source>
        <dbReference type="ARBA" id="ARBA00023303"/>
    </source>
</evidence>
<evidence type="ECO:0000256" key="1">
    <source>
        <dbReference type="ARBA" id="ARBA00004651"/>
    </source>
</evidence>
<keyword evidence="9 10" id="KW-0407">Ion channel</keyword>
<dbReference type="PROSITE" id="PS01327">
    <property type="entry name" value="MSCL"/>
    <property type="match status" value="1"/>
</dbReference>
<dbReference type="HAMAP" id="MF_00115">
    <property type="entry name" value="MscL"/>
    <property type="match status" value="1"/>
</dbReference>
<comment type="subunit">
    <text evidence="10">Homopentamer.</text>
</comment>
<evidence type="ECO:0000256" key="3">
    <source>
        <dbReference type="ARBA" id="ARBA00022448"/>
    </source>
</evidence>
<dbReference type="PANTHER" id="PTHR30266">
    <property type="entry name" value="MECHANOSENSITIVE CHANNEL MSCL"/>
    <property type="match status" value="1"/>
</dbReference>
<dbReference type="InterPro" id="IPR037673">
    <property type="entry name" value="MSC/AndL"/>
</dbReference>
<name>A0A940MRA4_9PROT</name>
<evidence type="ECO:0000256" key="2">
    <source>
        <dbReference type="ARBA" id="ARBA00007254"/>
    </source>
</evidence>
<reference evidence="11" key="1">
    <citation type="submission" date="2021-03" db="EMBL/GenBank/DDBJ databases">
        <authorList>
            <person name="So Y."/>
        </authorList>
    </citation>
    <scope>NUCLEOTIDE SEQUENCE</scope>
    <source>
        <strain evidence="11">SG15</strain>
    </source>
</reference>
<evidence type="ECO:0000256" key="6">
    <source>
        <dbReference type="ARBA" id="ARBA00022989"/>
    </source>
</evidence>
<evidence type="ECO:0000256" key="5">
    <source>
        <dbReference type="ARBA" id="ARBA00022692"/>
    </source>
</evidence>
<comment type="function">
    <text evidence="10">Channel that opens in response to stretch forces in the membrane lipid bilayer. May participate in the regulation of osmotic pressure changes within the cell.</text>
</comment>
<keyword evidence="4 10" id="KW-1003">Cell membrane</keyword>
<keyword evidence="8 10" id="KW-0472">Membrane</keyword>